<feature type="non-terminal residue" evidence="3">
    <location>
        <position position="106"/>
    </location>
</feature>
<reference evidence="3" key="1">
    <citation type="journal article" date="2014" name="Front. Microbiol.">
        <title>High frequency of phylogenetically diverse reductive dehalogenase-homologous genes in deep subseafloor sedimentary metagenomes.</title>
        <authorList>
            <person name="Kawai M."/>
            <person name="Futagami T."/>
            <person name="Toyoda A."/>
            <person name="Takaki Y."/>
            <person name="Nishi S."/>
            <person name="Hori S."/>
            <person name="Arai W."/>
            <person name="Tsubouchi T."/>
            <person name="Morono Y."/>
            <person name="Uchiyama I."/>
            <person name="Ito T."/>
            <person name="Fujiyama A."/>
            <person name="Inagaki F."/>
            <person name="Takami H."/>
        </authorList>
    </citation>
    <scope>NUCLEOTIDE SEQUENCE</scope>
    <source>
        <strain evidence="3">Expedition CK06-06</strain>
    </source>
</reference>
<keyword evidence="2" id="KW-0004">4Fe-4S</keyword>
<accession>X0T7G9</accession>
<dbReference type="GO" id="GO:0051539">
    <property type="term" value="F:4 iron, 4 sulfur cluster binding"/>
    <property type="evidence" value="ECO:0007669"/>
    <property type="project" value="UniProtKB-KW"/>
</dbReference>
<protein>
    <recommendedName>
        <fullName evidence="4">Radical SAM core domain-containing protein</fullName>
    </recommendedName>
</protein>
<keyword evidence="2" id="KW-0408">Iron</keyword>
<keyword evidence="2" id="KW-0479">Metal-binding</keyword>
<proteinExistence type="predicted"/>
<dbReference type="PANTHER" id="PTHR43787">
    <property type="entry name" value="FEMO COFACTOR BIOSYNTHESIS PROTEIN NIFB-RELATED"/>
    <property type="match status" value="1"/>
</dbReference>
<dbReference type="AlphaFoldDB" id="X0T7G9"/>
<organism evidence="3">
    <name type="scientific">marine sediment metagenome</name>
    <dbReference type="NCBI Taxonomy" id="412755"/>
    <lineage>
        <taxon>unclassified sequences</taxon>
        <taxon>metagenomes</taxon>
        <taxon>ecological metagenomes</taxon>
    </lineage>
</organism>
<evidence type="ECO:0008006" key="4">
    <source>
        <dbReference type="Google" id="ProtNLM"/>
    </source>
</evidence>
<evidence type="ECO:0000256" key="1">
    <source>
        <dbReference type="ARBA" id="ARBA00001966"/>
    </source>
</evidence>
<evidence type="ECO:0000313" key="3">
    <source>
        <dbReference type="EMBL" id="GAF83281.1"/>
    </source>
</evidence>
<gene>
    <name evidence="3" type="ORF">S01H1_04227</name>
</gene>
<comment type="cofactor">
    <cofactor evidence="1">
        <name>[4Fe-4S] cluster</name>
        <dbReference type="ChEBI" id="CHEBI:49883"/>
    </cofactor>
</comment>
<evidence type="ECO:0000256" key="2">
    <source>
        <dbReference type="ARBA" id="ARBA00022485"/>
    </source>
</evidence>
<keyword evidence="2" id="KW-0411">Iron-sulfur</keyword>
<sequence>MSFVPDGEPTLDINLGEHIERLKPLNIKIAVITNGSLITIEDVRADLQKADLVSLKVDAINRKAWLKTDRPHKSLDLNSILQEMLEFRTNFSGELITETMFLKGMN</sequence>
<dbReference type="SUPFAM" id="SSF102114">
    <property type="entry name" value="Radical SAM enzymes"/>
    <property type="match status" value="1"/>
</dbReference>
<comment type="caution">
    <text evidence="3">The sequence shown here is derived from an EMBL/GenBank/DDBJ whole genome shotgun (WGS) entry which is preliminary data.</text>
</comment>
<dbReference type="Gene3D" id="3.20.20.70">
    <property type="entry name" value="Aldolase class I"/>
    <property type="match status" value="1"/>
</dbReference>
<dbReference type="InterPro" id="IPR058240">
    <property type="entry name" value="rSAM_sf"/>
</dbReference>
<dbReference type="InterPro" id="IPR013785">
    <property type="entry name" value="Aldolase_TIM"/>
</dbReference>
<name>X0T7G9_9ZZZZ</name>
<dbReference type="EMBL" id="BARS01002241">
    <property type="protein sequence ID" value="GAF83281.1"/>
    <property type="molecule type" value="Genomic_DNA"/>
</dbReference>
<dbReference type="PANTHER" id="PTHR43787:SF11">
    <property type="entry name" value="UPF0026 PROTEIN SLR1464"/>
    <property type="match status" value="1"/>
</dbReference>